<dbReference type="PANTHER" id="PTHR36437:SF2">
    <property type="entry name" value="GLYOXALASE_BLEOMYCIN RESISTANCE PROTEIN_DIOXYGENASE"/>
    <property type="match status" value="1"/>
</dbReference>
<sequence length="153" mass="17110">MIKGIAITAVWVLDQDRAKDFYTNKLGMEVRTDMTMGGDKGMRWLTVGAKDQPDVELTLMVPGPPGLDPESAEAMKKLVSEGALGAGVLSTDDIHRDYETFKARGVEFLQEPQERPYGTEAILRDDSGNWFSLTQRNEQLDLDKDWGECIEPM</sequence>
<dbReference type="Gene3D" id="3.10.180.10">
    <property type="entry name" value="2,3-Dihydroxybiphenyl 1,2-Dioxygenase, domain 1"/>
    <property type="match status" value="1"/>
</dbReference>
<evidence type="ECO:0000313" key="2">
    <source>
        <dbReference type="EMBL" id="PSJ25215.1"/>
    </source>
</evidence>
<gene>
    <name evidence="2" type="ORF">B7P34_29350</name>
</gene>
<dbReference type="Pfam" id="PF00903">
    <property type="entry name" value="Glyoxalase"/>
    <property type="match status" value="1"/>
</dbReference>
<dbReference type="Proteomes" id="UP000242427">
    <property type="component" value="Unassembled WGS sequence"/>
</dbReference>
<evidence type="ECO:0000313" key="3">
    <source>
        <dbReference type="Proteomes" id="UP000242427"/>
    </source>
</evidence>
<evidence type="ECO:0000259" key="1">
    <source>
        <dbReference type="PROSITE" id="PS51819"/>
    </source>
</evidence>
<comment type="caution">
    <text evidence="2">The sequence shown here is derived from an EMBL/GenBank/DDBJ whole genome shotgun (WGS) entry which is preliminary data.</text>
</comment>
<dbReference type="SUPFAM" id="SSF54593">
    <property type="entry name" value="Glyoxalase/Bleomycin resistance protein/Dihydroxybiphenyl dioxygenase"/>
    <property type="match status" value="1"/>
</dbReference>
<dbReference type="RefSeq" id="WP_106681222.1">
    <property type="nucleotide sequence ID" value="NZ_PXWG01000132.1"/>
</dbReference>
<dbReference type="InterPro" id="IPR029068">
    <property type="entry name" value="Glyas_Bleomycin-R_OHBP_Dase"/>
</dbReference>
<dbReference type="EMBL" id="PXWG01000132">
    <property type="protein sequence ID" value="PSJ25215.1"/>
    <property type="molecule type" value="Genomic_DNA"/>
</dbReference>
<reference evidence="2 3" key="1">
    <citation type="submission" date="2018-03" db="EMBL/GenBank/DDBJ databases">
        <title>Chitinolytic properties of Streptosporangium nondiastaticum TBG75A20.</title>
        <authorList>
            <person name="Gayathri V."/>
            <person name="Shiburaj S."/>
        </authorList>
    </citation>
    <scope>NUCLEOTIDE SEQUENCE [LARGE SCALE GENOMIC DNA]</scope>
    <source>
        <strain evidence="2 3">TBG75A20</strain>
    </source>
</reference>
<feature type="domain" description="VOC" evidence="1">
    <location>
        <begin position="4"/>
        <end position="136"/>
    </location>
</feature>
<dbReference type="InterPro" id="IPR037523">
    <property type="entry name" value="VOC_core"/>
</dbReference>
<dbReference type="PROSITE" id="PS51819">
    <property type="entry name" value="VOC"/>
    <property type="match status" value="1"/>
</dbReference>
<keyword evidence="3" id="KW-1185">Reference proteome</keyword>
<dbReference type="AlphaFoldDB" id="A0A9X7JK84"/>
<accession>A0A9X7JK84</accession>
<name>A0A9X7JK84_9ACTN</name>
<proteinExistence type="predicted"/>
<dbReference type="PANTHER" id="PTHR36437">
    <property type="entry name" value="GLYOXALASE/BLEOMYCIN RESISTANCE PROTEIN/DIOXYGENASE"/>
    <property type="match status" value="1"/>
</dbReference>
<dbReference type="OrthoDB" id="9794917at2"/>
<protein>
    <submittedName>
        <fullName evidence="2">Glyoxalase</fullName>
    </submittedName>
</protein>
<organism evidence="2 3">
    <name type="scientific">Streptosporangium nondiastaticum</name>
    <dbReference type="NCBI Taxonomy" id="35764"/>
    <lineage>
        <taxon>Bacteria</taxon>
        <taxon>Bacillati</taxon>
        <taxon>Actinomycetota</taxon>
        <taxon>Actinomycetes</taxon>
        <taxon>Streptosporangiales</taxon>
        <taxon>Streptosporangiaceae</taxon>
        <taxon>Streptosporangium</taxon>
    </lineage>
</organism>
<dbReference type="InterPro" id="IPR004360">
    <property type="entry name" value="Glyas_Fos-R_dOase_dom"/>
</dbReference>